<protein>
    <submittedName>
        <fullName evidence="1">Uncharacterized protein</fullName>
    </submittedName>
</protein>
<evidence type="ECO:0000313" key="1">
    <source>
        <dbReference type="EMBL" id="DAE28983.1"/>
    </source>
</evidence>
<dbReference type="EMBL" id="BK059091">
    <property type="protein sequence ID" value="DAE28983.1"/>
    <property type="molecule type" value="Genomic_DNA"/>
</dbReference>
<proteinExistence type="predicted"/>
<reference evidence="1" key="1">
    <citation type="journal article" date="2021" name="Proc. Natl. Acad. Sci. U.S.A.">
        <title>A Catalog of Tens of Thousands of Viruses from Human Metagenomes Reveals Hidden Associations with Chronic Diseases.</title>
        <authorList>
            <person name="Tisza M.J."/>
            <person name="Buck C.B."/>
        </authorList>
    </citation>
    <scope>NUCLEOTIDE SEQUENCE</scope>
    <source>
        <strain evidence="1">CtmTa7</strain>
    </source>
</reference>
<organism evidence="1">
    <name type="scientific">virus sp. ctmTa7</name>
    <dbReference type="NCBI Taxonomy" id="2828255"/>
    <lineage>
        <taxon>Viruses</taxon>
    </lineage>
</organism>
<name>A0A8S5RCA6_9VIRU</name>
<sequence>MKNERYAVAYNDKIGNGFTETEPWILDDFDDIRQSRIKANGLIRSGYKNVTMFKICGQPPECITWSYVKKHEI</sequence>
<accession>A0A8S5RCA6</accession>